<feature type="domain" description="RNA polymerase sigma-70" evidence="5">
    <location>
        <begin position="65"/>
        <end position="78"/>
    </location>
</feature>
<accession>A0A6J7DGE5</accession>
<dbReference type="InterPro" id="IPR007627">
    <property type="entry name" value="RNA_pol_sigma70_r2"/>
</dbReference>
<dbReference type="SUPFAM" id="SSF88946">
    <property type="entry name" value="Sigma2 domain of RNA polymerase sigma factors"/>
    <property type="match status" value="1"/>
</dbReference>
<dbReference type="GO" id="GO:0003677">
    <property type="term" value="F:DNA binding"/>
    <property type="evidence" value="ECO:0007669"/>
    <property type="project" value="UniProtKB-KW"/>
</dbReference>
<dbReference type="NCBIfam" id="TIGR02980">
    <property type="entry name" value="SigBFG"/>
    <property type="match status" value="1"/>
</dbReference>
<dbReference type="InterPro" id="IPR007624">
    <property type="entry name" value="RNA_pol_sigma70_r3"/>
</dbReference>
<dbReference type="Pfam" id="PF04545">
    <property type="entry name" value="Sigma70_r4"/>
    <property type="match status" value="1"/>
</dbReference>
<proteinExistence type="predicted"/>
<dbReference type="GO" id="GO:0006352">
    <property type="term" value="P:DNA-templated transcription initiation"/>
    <property type="evidence" value="ECO:0007669"/>
    <property type="project" value="InterPro"/>
</dbReference>
<dbReference type="Gene3D" id="1.10.10.10">
    <property type="entry name" value="Winged helix-like DNA-binding domain superfamily/Winged helix DNA-binding domain"/>
    <property type="match status" value="2"/>
</dbReference>
<dbReference type="Pfam" id="PF04542">
    <property type="entry name" value="Sigma70_r2"/>
    <property type="match status" value="1"/>
</dbReference>
<dbReference type="GO" id="GO:0016987">
    <property type="term" value="F:sigma factor activity"/>
    <property type="evidence" value="ECO:0007669"/>
    <property type="project" value="UniProtKB-KW"/>
</dbReference>
<evidence type="ECO:0000259" key="5">
    <source>
        <dbReference type="PROSITE" id="PS00715"/>
    </source>
</evidence>
<dbReference type="InterPro" id="IPR036388">
    <property type="entry name" value="WH-like_DNA-bd_sf"/>
</dbReference>
<dbReference type="EMBL" id="CAFBLQ010000050">
    <property type="protein sequence ID" value="CAB4868680.1"/>
    <property type="molecule type" value="Genomic_DNA"/>
</dbReference>
<reference evidence="6" key="1">
    <citation type="submission" date="2020-05" db="EMBL/GenBank/DDBJ databases">
        <authorList>
            <person name="Chiriac C."/>
            <person name="Salcher M."/>
            <person name="Ghai R."/>
            <person name="Kavagutti S V."/>
        </authorList>
    </citation>
    <scope>NUCLEOTIDE SEQUENCE</scope>
</reference>
<dbReference type="InterPro" id="IPR014284">
    <property type="entry name" value="RNA_pol_sigma-70_dom"/>
</dbReference>
<keyword evidence="2" id="KW-0731">Sigma factor</keyword>
<protein>
    <submittedName>
        <fullName evidence="6">Unannotated protein</fullName>
    </submittedName>
</protein>
<dbReference type="PANTHER" id="PTHR30385">
    <property type="entry name" value="SIGMA FACTOR F FLAGELLAR"/>
    <property type="match status" value="1"/>
</dbReference>
<keyword evidence="4" id="KW-0804">Transcription</keyword>
<keyword evidence="3" id="KW-0238">DNA-binding</keyword>
<sequence length="261" mass="29148">MTSVMFEVRATGRRGPMAAAEEREFLRRWHEEGDRLAREQLVERMLPFVRHVARVYTGRGEQLEDLVQVGVVGLLNAIDRFDLERGLRLSTFAAPNISGEIKRHFRDRSWAVRVPRDLQELSAKASRATERLSATLGRTPTVTELAAVLDSDEEHVLEAIEAGRNYVAASLDEPGEDGEGLSRIPGVVDGGFLLAEDRVMLGEGLAALPERERQIVLLRFARGFTQREIADHVGISQMHVSRLLRRSIEQMRMAIDSGAAA</sequence>
<dbReference type="Gene3D" id="1.20.120.1810">
    <property type="match status" value="1"/>
</dbReference>
<gene>
    <name evidence="6" type="ORF">UFOPK3423_00619</name>
</gene>
<evidence type="ECO:0000256" key="2">
    <source>
        <dbReference type="ARBA" id="ARBA00023082"/>
    </source>
</evidence>
<dbReference type="InterPro" id="IPR007630">
    <property type="entry name" value="RNA_pol_sigma70_r4"/>
</dbReference>
<dbReference type="NCBIfam" id="TIGR02937">
    <property type="entry name" value="sigma70-ECF"/>
    <property type="match status" value="1"/>
</dbReference>
<evidence type="ECO:0000313" key="6">
    <source>
        <dbReference type="EMBL" id="CAB4868680.1"/>
    </source>
</evidence>
<dbReference type="InterPro" id="IPR013325">
    <property type="entry name" value="RNA_pol_sigma_r2"/>
</dbReference>
<dbReference type="InterPro" id="IPR014322">
    <property type="entry name" value="RNA_pol_sigma-B/F/G"/>
</dbReference>
<evidence type="ECO:0000256" key="4">
    <source>
        <dbReference type="ARBA" id="ARBA00023163"/>
    </source>
</evidence>
<dbReference type="PANTHER" id="PTHR30385:SF4">
    <property type="entry name" value="RNA POLYMERASE SIGMA-E FACTOR"/>
    <property type="match status" value="1"/>
</dbReference>
<dbReference type="SUPFAM" id="SSF88659">
    <property type="entry name" value="Sigma3 and sigma4 domains of RNA polymerase sigma factors"/>
    <property type="match status" value="2"/>
</dbReference>
<dbReference type="PRINTS" id="PR00046">
    <property type="entry name" value="SIGMA70FCT"/>
</dbReference>
<organism evidence="6">
    <name type="scientific">freshwater metagenome</name>
    <dbReference type="NCBI Taxonomy" id="449393"/>
    <lineage>
        <taxon>unclassified sequences</taxon>
        <taxon>metagenomes</taxon>
        <taxon>ecological metagenomes</taxon>
    </lineage>
</organism>
<keyword evidence="1" id="KW-0805">Transcription regulation</keyword>
<dbReference type="AlphaFoldDB" id="A0A6J7DGE5"/>
<dbReference type="InterPro" id="IPR013324">
    <property type="entry name" value="RNA_pol_sigma_r3/r4-like"/>
</dbReference>
<evidence type="ECO:0000256" key="1">
    <source>
        <dbReference type="ARBA" id="ARBA00023015"/>
    </source>
</evidence>
<dbReference type="PROSITE" id="PS00715">
    <property type="entry name" value="SIGMA70_1"/>
    <property type="match status" value="1"/>
</dbReference>
<dbReference type="InterPro" id="IPR000943">
    <property type="entry name" value="RNA_pol_sigma70"/>
</dbReference>
<evidence type="ECO:0000256" key="3">
    <source>
        <dbReference type="ARBA" id="ARBA00023125"/>
    </source>
</evidence>
<name>A0A6J7DGE5_9ZZZZ</name>
<dbReference type="CDD" id="cd06171">
    <property type="entry name" value="Sigma70_r4"/>
    <property type="match status" value="1"/>
</dbReference>
<dbReference type="Pfam" id="PF04539">
    <property type="entry name" value="Sigma70_r3"/>
    <property type="match status" value="1"/>
</dbReference>